<dbReference type="Proteomes" id="UP000564644">
    <property type="component" value="Unassembled WGS sequence"/>
</dbReference>
<dbReference type="PANTHER" id="PTHR12110:SF21">
    <property type="entry name" value="XYLOSE ISOMERASE-LIKE TIM BARREL DOMAIN-CONTAINING PROTEIN"/>
    <property type="match status" value="1"/>
</dbReference>
<comment type="caution">
    <text evidence="2">The sequence shown here is derived from an EMBL/GenBank/DDBJ whole genome shotgun (WGS) entry which is preliminary data.</text>
</comment>
<dbReference type="GO" id="GO:0016853">
    <property type="term" value="F:isomerase activity"/>
    <property type="evidence" value="ECO:0007669"/>
    <property type="project" value="UniProtKB-KW"/>
</dbReference>
<dbReference type="RefSeq" id="WP_185129998.1">
    <property type="nucleotide sequence ID" value="NZ_JACJVO010000019.1"/>
</dbReference>
<dbReference type="Pfam" id="PF01261">
    <property type="entry name" value="AP_endonuc_2"/>
    <property type="match status" value="1"/>
</dbReference>
<proteinExistence type="predicted"/>
<feature type="domain" description="Xylose isomerase-like TIM barrel" evidence="1">
    <location>
        <begin position="19"/>
        <end position="269"/>
    </location>
</feature>
<keyword evidence="3" id="KW-1185">Reference proteome</keyword>
<organism evidence="2 3">
    <name type="scientific">Cohnella zeiphila</name>
    <dbReference type="NCBI Taxonomy" id="2761120"/>
    <lineage>
        <taxon>Bacteria</taxon>
        <taxon>Bacillati</taxon>
        <taxon>Bacillota</taxon>
        <taxon>Bacilli</taxon>
        <taxon>Bacillales</taxon>
        <taxon>Paenibacillaceae</taxon>
        <taxon>Cohnella</taxon>
    </lineage>
</organism>
<dbReference type="InterPro" id="IPR036237">
    <property type="entry name" value="Xyl_isomerase-like_sf"/>
</dbReference>
<dbReference type="InterPro" id="IPR013022">
    <property type="entry name" value="Xyl_isomerase-like_TIM-brl"/>
</dbReference>
<dbReference type="SUPFAM" id="SSF51658">
    <property type="entry name" value="Xylose isomerase-like"/>
    <property type="match status" value="1"/>
</dbReference>
<sequence>MKLALYNSCLLHWEPERLFAWAAEQGFRGVELHGGPRFAHVDWSAVADGAADAKALLAAQERYGLPIVGLMYGALPFLSPDPDERRAAAQRIGVLLRAAARLGVPIVSTFTGRDPAKTLEQNLDGFADVFPAIADLAESLGVRLAFENCPMYEFWPPVHNIAVSPTMWRAMFELVPSPALGLNFDPSHLAWQGVDYARAVREFRDRIFIAQAKDTEKLPDTLREEGMLHHRWWRHRIPGQGDVDWSAFLTSLQEIGYDGYLSIEHEDPVWTGSDERVTKGLVLAKGHLERFI</sequence>
<name>A0A7X0SLQ1_9BACL</name>
<dbReference type="InterPro" id="IPR050312">
    <property type="entry name" value="IolE/XylAMocC-like"/>
</dbReference>
<evidence type="ECO:0000259" key="1">
    <source>
        <dbReference type="Pfam" id="PF01261"/>
    </source>
</evidence>
<evidence type="ECO:0000313" key="3">
    <source>
        <dbReference type="Proteomes" id="UP000564644"/>
    </source>
</evidence>
<dbReference type="Gene3D" id="3.20.20.150">
    <property type="entry name" value="Divalent-metal-dependent TIM barrel enzymes"/>
    <property type="match status" value="1"/>
</dbReference>
<dbReference type="AlphaFoldDB" id="A0A7X0SLQ1"/>
<keyword evidence="2" id="KW-0413">Isomerase</keyword>
<dbReference type="PANTHER" id="PTHR12110">
    <property type="entry name" value="HYDROXYPYRUVATE ISOMERASE"/>
    <property type="match status" value="1"/>
</dbReference>
<dbReference type="EMBL" id="JACJVO010000019">
    <property type="protein sequence ID" value="MBB6732328.1"/>
    <property type="molecule type" value="Genomic_DNA"/>
</dbReference>
<evidence type="ECO:0000313" key="2">
    <source>
        <dbReference type="EMBL" id="MBB6732328.1"/>
    </source>
</evidence>
<protein>
    <submittedName>
        <fullName evidence="2">Sugar phosphate isomerase/epimerase</fullName>
    </submittedName>
</protein>
<reference evidence="2 3" key="1">
    <citation type="submission" date="2020-08" db="EMBL/GenBank/DDBJ databases">
        <title>Cohnella phylogeny.</title>
        <authorList>
            <person name="Dunlap C."/>
        </authorList>
    </citation>
    <scope>NUCLEOTIDE SEQUENCE [LARGE SCALE GENOMIC DNA]</scope>
    <source>
        <strain evidence="2 3">CBP 2801</strain>
    </source>
</reference>
<accession>A0A7X0SLQ1</accession>
<gene>
    <name evidence="2" type="ORF">H7C18_15515</name>
</gene>